<comment type="similarity">
    <text evidence="1">Belongs to the Mg-chelatase subunits D/I family. ComM subfamily.</text>
</comment>
<keyword evidence="5" id="KW-1185">Reference proteome</keyword>
<dbReference type="GO" id="GO:0005524">
    <property type="term" value="F:ATP binding"/>
    <property type="evidence" value="ECO:0007669"/>
    <property type="project" value="InterPro"/>
</dbReference>
<dbReference type="PANTHER" id="PTHR32039:SF7">
    <property type="entry name" value="COMPETENCE PROTEIN COMM"/>
    <property type="match status" value="1"/>
</dbReference>
<evidence type="ECO:0000259" key="3">
    <source>
        <dbReference type="SMART" id="SM00382"/>
    </source>
</evidence>
<dbReference type="Gene3D" id="3.30.230.10">
    <property type="match status" value="1"/>
</dbReference>
<feature type="compositionally biased region" description="Polar residues" evidence="2">
    <location>
        <begin position="401"/>
        <end position="412"/>
    </location>
</feature>
<dbReference type="InterPro" id="IPR020568">
    <property type="entry name" value="Ribosomal_Su5_D2-typ_SF"/>
</dbReference>
<dbReference type="EMBL" id="CP073100">
    <property type="protein sequence ID" value="QUE51392.1"/>
    <property type="molecule type" value="Genomic_DNA"/>
</dbReference>
<dbReference type="Pfam" id="PF01078">
    <property type="entry name" value="Mg_chelatase"/>
    <property type="match status" value="1"/>
</dbReference>
<evidence type="ECO:0000313" key="4">
    <source>
        <dbReference type="EMBL" id="QUE51392.1"/>
    </source>
</evidence>
<dbReference type="SUPFAM" id="SSF54211">
    <property type="entry name" value="Ribosomal protein S5 domain 2-like"/>
    <property type="match status" value="1"/>
</dbReference>
<dbReference type="AlphaFoldDB" id="A0A975IZK4"/>
<dbReference type="InterPro" id="IPR025158">
    <property type="entry name" value="Mg_chelat-rel_C"/>
</dbReference>
<dbReference type="PANTHER" id="PTHR32039">
    <property type="entry name" value="MAGNESIUM-CHELATASE SUBUNIT CHLI"/>
    <property type="match status" value="1"/>
</dbReference>
<dbReference type="SMART" id="SM00382">
    <property type="entry name" value="AAA"/>
    <property type="match status" value="1"/>
</dbReference>
<organism evidence="4 5">
    <name type="scientific">Luteolibacter ambystomatis</name>
    <dbReference type="NCBI Taxonomy" id="2824561"/>
    <lineage>
        <taxon>Bacteria</taxon>
        <taxon>Pseudomonadati</taxon>
        <taxon>Verrucomicrobiota</taxon>
        <taxon>Verrucomicrobiia</taxon>
        <taxon>Verrucomicrobiales</taxon>
        <taxon>Verrucomicrobiaceae</taxon>
        <taxon>Luteolibacter</taxon>
    </lineage>
</organism>
<protein>
    <submittedName>
        <fullName evidence="4">YifB family Mg chelatase-like AAA ATPase</fullName>
    </submittedName>
</protein>
<evidence type="ECO:0000256" key="1">
    <source>
        <dbReference type="ARBA" id="ARBA00006354"/>
    </source>
</evidence>
<gene>
    <name evidence="4" type="ORF">KBB96_00495</name>
</gene>
<dbReference type="InterPro" id="IPR003593">
    <property type="entry name" value="AAA+_ATPase"/>
</dbReference>
<dbReference type="InterPro" id="IPR014721">
    <property type="entry name" value="Ribsml_uS5_D2-typ_fold_subgr"/>
</dbReference>
<dbReference type="SUPFAM" id="SSF52540">
    <property type="entry name" value="P-loop containing nucleoside triphosphate hydrolases"/>
    <property type="match status" value="1"/>
</dbReference>
<feature type="compositionally biased region" description="Basic and acidic residues" evidence="2">
    <location>
        <begin position="413"/>
        <end position="425"/>
    </location>
</feature>
<evidence type="ECO:0000313" key="5">
    <source>
        <dbReference type="Proteomes" id="UP000676169"/>
    </source>
</evidence>
<dbReference type="KEGG" id="lamb:KBB96_00495"/>
<proteinExistence type="inferred from homology"/>
<dbReference type="NCBIfam" id="TIGR00368">
    <property type="entry name" value="YifB family Mg chelatase-like AAA ATPase"/>
    <property type="match status" value="1"/>
</dbReference>
<reference evidence="4" key="1">
    <citation type="submission" date="2021-04" db="EMBL/GenBank/DDBJ databases">
        <title>Luteolibacter sp. 32A isolated from the skin of an Anderson's salamander (Ambystoma andersonii).</title>
        <authorList>
            <person name="Spergser J."/>
            <person name="Busse H.-J."/>
        </authorList>
    </citation>
    <scope>NUCLEOTIDE SEQUENCE</scope>
    <source>
        <strain evidence="4">32A</strain>
    </source>
</reference>
<dbReference type="Pfam" id="PF13541">
    <property type="entry name" value="ChlI"/>
    <property type="match status" value="1"/>
</dbReference>
<accession>A0A975IZK4</accession>
<dbReference type="InterPro" id="IPR045006">
    <property type="entry name" value="CHLI-like"/>
</dbReference>
<dbReference type="InterPro" id="IPR027417">
    <property type="entry name" value="P-loop_NTPase"/>
</dbReference>
<feature type="region of interest" description="Disordered" evidence="2">
    <location>
        <begin position="401"/>
        <end position="436"/>
    </location>
</feature>
<dbReference type="PRINTS" id="PR00830">
    <property type="entry name" value="ENDOLAPTASE"/>
</dbReference>
<dbReference type="RefSeq" id="WP_211631531.1">
    <property type="nucleotide sequence ID" value="NZ_CP073100.1"/>
</dbReference>
<sequence length="511" mass="56115">MITRLYSAALRGVDAQEVEVEVNVRGSEKPLVIVVGLPDAAVRESSQRVISAISASALFLADGTKTVNLAPADLKKEGPSFDLPIALAMASASENAPLATDDCCIVGELALDGTVRAVKGVLSIALEAKRRGRTRLLVPEANAPEAAVIEGIQVIGIRSLHQAWKFLRSEETIQPFTLDRRAFFESHRRYEVDFDEVKGQHHVKRALEVAAAGGHNLLMIGPPGTGKSMLAKRMATIMPDMTEDEAIETTKIHSITGLLDPKRAFLTTRPFRSPHHTISDAGLLGGGTNPGPGEVSLAHHGVLFLDELPEFRRQTLEVMRQPLEDGNVTISRAVGSLTFPARFMLVAAMNPCMCGYYGDSKRQCRCTSRQIETYRQRISGPLLDRIDLHVDVPLVDYRELSSTTNGGESSATIRERVTHARETQRRRFKGRSTSTNSAMGARLVREHCRLDSVGAGYLEHSMEQMNFSARAHDRILKVARTLADLGGSEHIRPDDVLEAIQYRTLDRNLFA</sequence>
<feature type="domain" description="AAA+ ATPase" evidence="3">
    <location>
        <begin position="213"/>
        <end position="396"/>
    </location>
</feature>
<dbReference type="Gene3D" id="3.40.50.300">
    <property type="entry name" value="P-loop containing nucleotide triphosphate hydrolases"/>
    <property type="match status" value="1"/>
</dbReference>
<dbReference type="Proteomes" id="UP000676169">
    <property type="component" value="Chromosome"/>
</dbReference>
<dbReference type="InterPro" id="IPR000523">
    <property type="entry name" value="Mg_chelatse_chII-like_cat_dom"/>
</dbReference>
<name>A0A975IZK4_9BACT</name>
<dbReference type="InterPro" id="IPR004482">
    <property type="entry name" value="Mg_chelat-rel"/>
</dbReference>
<evidence type="ECO:0000256" key="2">
    <source>
        <dbReference type="SAM" id="MobiDB-lite"/>
    </source>
</evidence>
<dbReference type="Pfam" id="PF13335">
    <property type="entry name" value="Mg_chelatase_C"/>
    <property type="match status" value="1"/>
</dbReference>